<proteinExistence type="predicted"/>
<dbReference type="RefSeq" id="WP_349756696.1">
    <property type="nucleotide sequence ID" value="NZ_JBEGCI010000001.1"/>
</dbReference>
<accession>A0ABV1N0B9</accession>
<name>A0ABV1N0B9_9GAMM</name>
<comment type="caution">
    <text evidence="2">The sequence shown here is derived from an EMBL/GenBank/DDBJ whole genome shotgun (WGS) entry which is preliminary data.</text>
</comment>
<evidence type="ECO:0000313" key="3">
    <source>
        <dbReference type="Proteomes" id="UP001472978"/>
    </source>
</evidence>
<evidence type="ECO:0008006" key="4">
    <source>
        <dbReference type="Google" id="ProtNLM"/>
    </source>
</evidence>
<dbReference type="Proteomes" id="UP001472978">
    <property type="component" value="Unassembled WGS sequence"/>
</dbReference>
<sequence>MSAVDQAAGLRQWAGTQCTPEAPRAHAAPSRGTPAGAPPRTLVVVGLPGASPDQARRVVTLLEHWAARGQRWVSDPARWRVVPLAVTSPHLPALLDQQSRWALWVGSDPDAFRRAFAVLRRLHERQGPRRLLAVHAPELPRQGLLNNLRQAAWGCLGIDLLVMAA</sequence>
<feature type="region of interest" description="Disordered" evidence="1">
    <location>
        <begin position="1"/>
        <end position="39"/>
    </location>
</feature>
<gene>
    <name evidence="2" type="ORF">ABE957_00590</name>
</gene>
<organism evidence="2 3">
    <name type="scientific">Halomonas pelophila</name>
    <dbReference type="NCBI Taxonomy" id="3151122"/>
    <lineage>
        <taxon>Bacteria</taxon>
        <taxon>Pseudomonadati</taxon>
        <taxon>Pseudomonadota</taxon>
        <taxon>Gammaproteobacteria</taxon>
        <taxon>Oceanospirillales</taxon>
        <taxon>Halomonadaceae</taxon>
        <taxon>Halomonas</taxon>
    </lineage>
</organism>
<evidence type="ECO:0000313" key="2">
    <source>
        <dbReference type="EMBL" id="MEQ6887172.1"/>
    </source>
</evidence>
<protein>
    <recommendedName>
        <fullName evidence="4">DUF2868 domain-containing protein</fullName>
    </recommendedName>
</protein>
<reference evidence="2 3" key="1">
    <citation type="submission" date="2024-05" db="EMBL/GenBank/DDBJ databases">
        <title>Halomonas sp. CS7 16S ribosomal RNA gene Genome sequencing and assembly.</title>
        <authorList>
            <person name="Yook S."/>
        </authorList>
    </citation>
    <scope>NUCLEOTIDE SEQUENCE [LARGE SCALE GENOMIC DNA]</scope>
    <source>
        <strain evidence="2 3">CS7</strain>
    </source>
</reference>
<keyword evidence="3" id="KW-1185">Reference proteome</keyword>
<evidence type="ECO:0000256" key="1">
    <source>
        <dbReference type="SAM" id="MobiDB-lite"/>
    </source>
</evidence>
<dbReference type="EMBL" id="JBEGCI010000001">
    <property type="protein sequence ID" value="MEQ6887172.1"/>
    <property type="molecule type" value="Genomic_DNA"/>
</dbReference>